<dbReference type="InterPro" id="IPR044203">
    <property type="entry name" value="GlbO/GLB3-like"/>
</dbReference>
<keyword evidence="3" id="KW-0479">Metal-binding</keyword>
<evidence type="ECO:0000256" key="2">
    <source>
        <dbReference type="ARBA" id="ARBA00022617"/>
    </source>
</evidence>
<dbReference type="InterPro" id="IPR012292">
    <property type="entry name" value="Globin/Proto"/>
</dbReference>
<sequence>MSKHTLHRLAFDTSGVTYEESLEATNLQPSIYERIGSDGFENLSESFYDRVFADNEAQWFLNIFSSSTRQEAVENQYRFFVQTFGGPDLYRQKKGKYTRLVGRHANYNIGSKAAFRWVEHMHKSIDEHEKLKDDEIASEALKKYFAFTAHYIVAAMEYMRSDQLSGGTQIDAGRIW</sequence>
<dbReference type="SUPFAM" id="SSF46458">
    <property type="entry name" value="Globin-like"/>
    <property type="match status" value="1"/>
</dbReference>
<dbReference type="PANTHER" id="PTHR47366">
    <property type="entry name" value="TWO-ON-TWO HEMOGLOBIN-3"/>
    <property type="match status" value="1"/>
</dbReference>
<evidence type="ECO:0000256" key="4">
    <source>
        <dbReference type="ARBA" id="ARBA00023004"/>
    </source>
</evidence>
<evidence type="ECO:0000256" key="1">
    <source>
        <dbReference type="ARBA" id="ARBA00022448"/>
    </source>
</evidence>
<keyword evidence="2" id="KW-0349">Heme</keyword>
<evidence type="ECO:0000256" key="5">
    <source>
        <dbReference type="ARBA" id="ARBA00034496"/>
    </source>
</evidence>
<dbReference type="Gene3D" id="1.10.490.10">
    <property type="entry name" value="Globins"/>
    <property type="match status" value="1"/>
</dbReference>
<reference evidence="6" key="1">
    <citation type="submission" date="2021-01" db="EMBL/GenBank/DDBJ databases">
        <authorList>
            <person name="Corre E."/>
            <person name="Pelletier E."/>
            <person name="Niang G."/>
            <person name="Scheremetjew M."/>
            <person name="Finn R."/>
            <person name="Kale V."/>
            <person name="Holt S."/>
            <person name="Cochrane G."/>
            <person name="Meng A."/>
            <person name="Brown T."/>
            <person name="Cohen L."/>
        </authorList>
    </citation>
    <scope>NUCLEOTIDE SEQUENCE</scope>
    <source>
        <strain evidence="6">Grunow 1884</strain>
    </source>
</reference>
<dbReference type="PANTHER" id="PTHR47366:SF1">
    <property type="entry name" value="TWO-ON-TWO HEMOGLOBIN-3"/>
    <property type="match status" value="1"/>
</dbReference>
<accession>A0A7S2EPK9</accession>
<organism evidence="6">
    <name type="scientific">Trieres chinensis</name>
    <name type="common">Marine centric diatom</name>
    <name type="synonym">Odontella sinensis</name>
    <dbReference type="NCBI Taxonomy" id="1514140"/>
    <lineage>
        <taxon>Eukaryota</taxon>
        <taxon>Sar</taxon>
        <taxon>Stramenopiles</taxon>
        <taxon>Ochrophyta</taxon>
        <taxon>Bacillariophyta</taxon>
        <taxon>Mediophyceae</taxon>
        <taxon>Biddulphiophycidae</taxon>
        <taxon>Eupodiscales</taxon>
        <taxon>Parodontellaceae</taxon>
        <taxon>Trieres</taxon>
    </lineage>
</organism>
<dbReference type="GO" id="GO:0019825">
    <property type="term" value="F:oxygen binding"/>
    <property type="evidence" value="ECO:0007669"/>
    <property type="project" value="InterPro"/>
</dbReference>
<dbReference type="GO" id="GO:0020037">
    <property type="term" value="F:heme binding"/>
    <property type="evidence" value="ECO:0007669"/>
    <property type="project" value="InterPro"/>
</dbReference>
<name>A0A7S2EPK9_TRICV</name>
<keyword evidence="4" id="KW-0408">Iron</keyword>
<keyword evidence="1" id="KW-0813">Transport</keyword>
<evidence type="ECO:0000256" key="3">
    <source>
        <dbReference type="ARBA" id="ARBA00022723"/>
    </source>
</evidence>
<dbReference type="GO" id="GO:0046872">
    <property type="term" value="F:metal ion binding"/>
    <property type="evidence" value="ECO:0007669"/>
    <property type="project" value="UniProtKB-KW"/>
</dbReference>
<comment type="similarity">
    <text evidence="5">Belongs to the truncated hemoglobin family. Group II subfamily.</text>
</comment>
<dbReference type="InterPro" id="IPR009050">
    <property type="entry name" value="Globin-like_sf"/>
</dbReference>
<dbReference type="AlphaFoldDB" id="A0A7S2EPK9"/>
<dbReference type="GO" id="GO:0005344">
    <property type="term" value="F:oxygen carrier activity"/>
    <property type="evidence" value="ECO:0007669"/>
    <property type="project" value="InterPro"/>
</dbReference>
<dbReference type="EMBL" id="HBGO01026357">
    <property type="protein sequence ID" value="CAD9349693.1"/>
    <property type="molecule type" value="Transcribed_RNA"/>
</dbReference>
<dbReference type="Pfam" id="PF01152">
    <property type="entry name" value="Bac_globin"/>
    <property type="match status" value="1"/>
</dbReference>
<gene>
    <name evidence="6" type="ORF">OSIN01602_LOCUS15115</name>
</gene>
<evidence type="ECO:0000313" key="6">
    <source>
        <dbReference type="EMBL" id="CAD9349693.1"/>
    </source>
</evidence>
<evidence type="ECO:0008006" key="7">
    <source>
        <dbReference type="Google" id="ProtNLM"/>
    </source>
</evidence>
<protein>
    <recommendedName>
        <fullName evidence="7">Globin</fullName>
    </recommendedName>
</protein>
<dbReference type="InterPro" id="IPR001486">
    <property type="entry name" value="Hemoglobin_trunc"/>
</dbReference>
<proteinExistence type="inferred from homology"/>